<feature type="region of interest" description="Disordered" evidence="1">
    <location>
        <begin position="1"/>
        <end position="20"/>
    </location>
</feature>
<accession>A0ABV7BND4</accession>
<dbReference type="Proteomes" id="UP001595420">
    <property type="component" value="Unassembled WGS sequence"/>
</dbReference>
<evidence type="ECO:0000256" key="1">
    <source>
        <dbReference type="SAM" id="MobiDB-lite"/>
    </source>
</evidence>
<proteinExistence type="predicted"/>
<evidence type="ECO:0000313" key="2">
    <source>
        <dbReference type="EMBL" id="MFC2999165.1"/>
    </source>
</evidence>
<dbReference type="EMBL" id="JBHRSB010000001">
    <property type="protein sequence ID" value="MFC2999165.1"/>
    <property type="molecule type" value="Genomic_DNA"/>
</dbReference>
<sequence>MEVSATRAPPEILPRLGPDEHVPVPGNLTFDEVIQALNPLHHLPVVGTIYRAATGETVNPALRVLGGALLGGPIGALSSAVFAALEQFSPTPSAPAPATPPTALASARGPHRHG</sequence>
<evidence type="ECO:0000313" key="3">
    <source>
        <dbReference type="Proteomes" id="UP001595420"/>
    </source>
</evidence>
<name>A0ABV7BND4_9PROT</name>
<reference evidence="3" key="1">
    <citation type="journal article" date="2019" name="Int. J. Syst. Evol. Microbiol.">
        <title>The Global Catalogue of Microorganisms (GCM) 10K type strain sequencing project: providing services to taxonomists for standard genome sequencing and annotation.</title>
        <authorList>
            <consortium name="The Broad Institute Genomics Platform"/>
            <consortium name="The Broad Institute Genome Sequencing Center for Infectious Disease"/>
            <person name="Wu L."/>
            <person name="Ma J."/>
        </authorList>
    </citation>
    <scope>NUCLEOTIDE SEQUENCE [LARGE SCALE GENOMIC DNA]</scope>
    <source>
        <strain evidence="3">CGMCC 1.16855</strain>
    </source>
</reference>
<dbReference type="RefSeq" id="WP_216835008.1">
    <property type="nucleotide sequence ID" value="NZ_JAFNJS010000001.1"/>
</dbReference>
<gene>
    <name evidence="2" type="ORF">ACFOD3_04615</name>
</gene>
<comment type="caution">
    <text evidence="2">The sequence shown here is derived from an EMBL/GenBank/DDBJ whole genome shotgun (WGS) entry which is preliminary data.</text>
</comment>
<feature type="region of interest" description="Disordered" evidence="1">
    <location>
        <begin position="89"/>
        <end position="114"/>
    </location>
</feature>
<organism evidence="2 3">
    <name type="scientific">Falsiroseomonas tokyonensis</name>
    <dbReference type="NCBI Taxonomy" id="430521"/>
    <lineage>
        <taxon>Bacteria</taxon>
        <taxon>Pseudomonadati</taxon>
        <taxon>Pseudomonadota</taxon>
        <taxon>Alphaproteobacteria</taxon>
        <taxon>Acetobacterales</taxon>
        <taxon>Roseomonadaceae</taxon>
        <taxon>Falsiroseomonas</taxon>
    </lineage>
</organism>
<protein>
    <submittedName>
        <fullName evidence="2">Uncharacterized protein</fullName>
    </submittedName>
</protein>
<keyword evidence="3" id="KW-1185">Reference proteome</keyword>